<name>V5FFY6_9VIBR</name>
<sequence length="126" mass="14156">MRNHRFVRFAKVGAVGFIVDISVFSLLVYWLGLPTMLARVLSFVVAATTTWLGNRVYTFKSSARHFAQWKRFFISACLSMLPNLLVFKGILLCLGENYVTHALAFVCGVGAGLIGNYLLSSRWVFK</sequence>
<dbReference type="EMBL" id="BAUJ01000010">
    <property type="protein sequence ID" value="GAD88816.1"/>
    <property type="molecule type" value="Genomic_DNA"/>
</dbReference>
<dbReference type="Pfam" id="PF04138">
    <property type="entry name" value="GtrA_DPMS_TM"/>
    <property type="match status" value="1"/>
</dbReference>
<evidence type="ECO:0000256" key="6">
    <source>
        <dbReference type="SAM" id="Phobius"/>
    </source>
</evidence>
<evidence type="ECO:0000256" key="5">
    <source>
        <dbReference type="ARBA" id="ARBA00023136"/>
    </source>
</evidence>
<keyword evidence="9" id="KW-1185">Reference proteome</keyword>
<evidence type="ECO:0000259" key="7">
    <source>
        <dbReference type="Pfam" id="PF04138"/>
    </source>
</evidence>
<feature type="transmembrane region" description="Helical" evidence="6">
    <location>
        <begin position="36"/>
        <end position="52"/>
    </location>
</feature>
<dbReference type="GO" id="GO:0000271">
    <property type="term" value="P:polysaccharide biosynthetic process"/>
    <property type="evidence" value="ECO:0007669"/>
    <property type="project" value="InterPro"/>
</dbReference>
<feature type="transmembrane region" description="Helical" evidence="6">
    <location>
        <begin position="12"/>
        <end position="30"/>
    </location>
</feature>
<gene>
    <name evidence="8" type="ORF">VHA01S_010_00420</name>
</gene>
<feature type="domain" description="GtrA/DPMS transmembrane" evidence="7">
    <location>
        <begin position="8"/>
        <end position="125"/>
    </location>
</feature>
<keyword evidence="4 6" id="KW-1133">Transmembrane helix</keyword>
<dbReference type="Proteomes" id="UP000017800">
    <property type="component" value="Unassembled WGS sequence"/>
</dbReference>
<dbReference type="GO" id="GO:0005886">
    <property type="term" value="C:plasma membrane"/>
    <property type="evidence" value="ECO:0007669"/>
    <property type="project" value="TreeGrafter"/>
</dbReference>
<evidence type="ECO:0000256" key="4">
    <source>
        <dbReference type="ARBA" id="ARBA00022989"/>
    </source>
</evidence>
<accession>V5FFY6</accession>
<dbReference type="PANTHER" id="PTHR38459:SF1">
    <property type="entry name" value="PROPHAGE BACTOPRENOL-LINKED GLUCOSE TRANSLOCASE HOMOLOG"/>
    <property type="match status" value="1"/>
</dbReference>
<comment type="similarity">
    <text evidence="2">Belongs to the GtrA family.</text>
</comment>
<comment type="caution">
    <text evidence="8">The sequence shown here is derived from an EMBL/GenBank/DDBJ whole genome shotgun (WGS) entry which is preliminary data.</text>
</comment>
<dbReference type="eggNOG" id="COG2246">
    <property type="taxonomic scope" value="Bacteria"/>
</dbReference>
<evidence type="ECO:0000256" key="1">
    <source>
        <dbReference type="ARBA" id="ARBA00004141"/>
    </source>
</evidence>
<dbReference type="PANTHER" id="PTHR38459">
    <property type="entry name" value="PROPHAGE BACTOPRENOL-LINKED GLUCOSE TRANSLOCASE HOMOLOG"/>
    <property type="match status" value="1"/>
</dbReference>
<proteinExistence type="inferred from homology"/>
<comment type="subcellular location">
    <subcellularLocation>
        <location evidence="1">Membrane</location>
        <topology evidence="1">Multi-pass membrane protein</topology>
    </subcellularLocation>
</comment>
<evidence type="ECO:0000313" key="9">
    <source>
        <dbReference type="Proteomes" id="UP000017800"/>
    </source>
</evidence>
<evidence type="ECO:0000256" key="3">
    <source>
        <dbReference type="ARBA" id="ARBA00022692"/>
    </source>
</evidence>
<dbReference type="InterPro" id="IPR051401">
    <property type="entry name" value="GtrA_CellWall_Glycosyl"/>
</dbReference>
<feature type="transmembrane region" description="Helical" evidence="6">
    <location>
        <begin position="98"/>
        <end position="119"/>
    </location>
</feature>
<dbReference type="RefSeq" id="WP_023403197.1">
    <property type="nucleotide sequence ID" value="NZ_BAUJ01000010.1"/>
</dbReference>
<reference evidence="8 9" key="2">
    <citation type="submission" date="2013-11" db="EMBL/GenBank/DDBJ databases">
        <title>Whole genome shotgun sequence of Vibrio halioticoli NBRC 102217.</title>
        <authorList>
            <person name="Isaki S."/>
            <person name="Kimura A."/>
            <person name="Ohji S."/>
            <person name="Hosoyama A."/>
            <person name="Fujita N."/>
            <person name="Hashimoto M."/>
            <person name="Hosoyama Y."/>
            <person name="Yamazoe A."/>
        </authorList>
    </citation>
    <scope>NUCLEOTIDE SEQUENCE [LARGE SCALE GENOMIC DNA]</scope>
    <source>
        <strain evidence="8 9">NBRC 102217</strain>
    </source>
</reference>
<keyword evidence="3 6" id="KW-0812">Transmembrane</keyword>
<reference evidence="8 9" key="1">
    <citation type="submission" date="2013-10" db="EMBL/GenBank/DDBJ databases">
        <authorList>
            <person name="Ichikawa N."/>
            <person name="Kimura A."/>
            <person name="Ohji S."/>
            <person name="Hosoyama A."/>
            <person name="Fujita N."/>
        </authorList>
    </citation>
    <scope>NUCLEOTIDE SEQUENCE [LARGE SCALE GENOMIC DNA]</scope>
    <source>
        <strain evidence="8 9">NBRC 102217</strain>
    </source>
</reference>
<keyword evidence="5 6" id="KW-0472">Membrane</keyword>
<evidence type="ECO:0000256" key="2">
    <source>
        <dbReference type="ARBA" id="ARBA00009399"/>
    </source>
</evidence>
<dbReference type="AlphaFoldDB" id="V5FFY6"/>
<evidence type="ECO:0000313" key="8">
    <source>
        <dbReference type="EMBL" id="GAD88816.1"/>
    </source>
</evidence>
<dbReference type="OrthoDB" id="9811884at2"/>
<protein>
    <submittedName>
        <fullName evidence="8">GtrA family protein</fullName>
    </submittedName>
</protein>
<organism evidence="8 9">
    <name type="scientific">Vibrio halioticoli NBRC 102217</name>
    <dbReference type="NCBI Taxonomy" id="1219072"/>
    <lineage>
        <taxon>Bacteria</taxon>
        <taxon>Pseudomonadati</taxon>
        <taxon>Pseudomonadota</taxon>
        <taxon>Gammaproteobacteria</taxon>
        <taxon>Vibrionales</taxon>
        <taxon>Vibrionaceae</taxon>
        <taxon>Vibrio</taxon>
    </lineage>
</organism>
<feature type="transmembrane region" description="Helical" evidence="6">
    <location>
        <begin position="72"/>
        <end position="92"/>
    </location>
</feature>
<dbReference type="InterPro" id="IPR007267">
    <property type="entry name" value="GtrA_DPMS_TM"/>
</dbReference>